<keyword evidence="1" id="KW-0732">Signal</keyword>
<accession>A0A937XG97</accession>
<feature type="chain" id="PRO_5037944409" description="Peptidase S74 domain-containing protein" evidence="1">
    <location>
        <begin position="18"/>
        <end position="727"/>
    </location>
</feature>
<evidence type="ECO:0000256" key="1">
    <source>
        <dbReference type="SAM" id="SignalP"/>
    </source>
</evidence>
<dbReference type="Gene3D" id="2.150.10.10">
    <property type="entry name" value="Serralysin-like metalloprotease, C-terminal"/>
    <property type="match status" value="1"/>
</dbReference>
<organism evidence="2 3">
    <name type="scientific">candidate division WOR-3 bacterium</name>
    <dbReference type="NCBI Taxonomy" id="2052148"/>
    <lineage>
        <taxon>Bacteria</taxon>
        <taxon>Bacteria division WOR-3</taxon>
    </lineage>
</organism>
<evidence type="ECO:0008006" key="4">
    <source>
        <dbReference type="Google" id="ProtNLM"/>
    </source>
</evidence>
<dbReference type="Proteomes" id="UP000779900">
    <property type="component" value="Unassembled WGS sequence"/>
</dbReference>
<evidence type="ECO:0000313" key="3">
    <source>
        <dbReference type="Proteomes" id="UP000779900"/>
    </source>
</evidence>
<name>A0A937XG97_UNCW3</name>
<dbReference type="EMBL" id="VGIR01000047">
    <property type="protein sequence ID" value="MBM3331864.1"/>
    <property type="molecule type" value="Genomic_DNA"/>
</dbReference>
<dbReference type="AlphaFoldDB" id="A0A937XG97"/>
<comment type="caution">
    <text evidence="2">The sequence shown here is derived from an EMBL/GenBank/DDBJ whole genome shotgun (WGS) entry which is preliminary data.</text>
</comment>
<evidence type="ECO:0000313" key="2">
    <source>
        <dbReference type="EMBL" id="MBM3331864.1"/>
    </source>
</evidence>
<protein>
    <recommendedName>
        <fullName evidence="4">Peptidase S74 domain-containing protein</fullName>
    </recommendedName>
</protein>
<reference evidence="2" key="1">
    <citation type="submission" date="2019-03" db="EMBL/GenBank/DDBJ databases">
        <title>Lake Tanganyika Metagenome-Assembled Genomes (MAGs).</title>
        <authorList>
            <person name="Tran P."/>
        </authorList>
    </citation>
    <scope>NUCLEOTIDE SEQUENCE</scope>
    <source>
        <strain evidence="2">K_DeepCast_150m_m2_040</strain>
    </source>
</reference>
<dbReference type="InterPro" id="IPR011049">
    <property type="entry name" value="Serralysin-like_metalloprot_C"/>
</dbReference>
<sequence length="727" mass="75189">MRDVVVLSALVSMFAFAAGNEVVAPQAVTNTQSTVVGVTEAITIPQMLSYQGKLTDTLGVPVPNGNYSVVFKLYTVPSGGSPFWNETQNVNAREGLFAVLLGAVTPIGSVPDAGAAYLGMTVAGGAELVPRLRIASAAYAYLTERAADADRLQGKDTTSFVRTGQTNSVTGAMLVDGTVLTADVGDTAVTMAKIARAGASTGQVVKWTGSAWAPGQDNTGGGSGVTNVYQDTGIVCVPNPITASGNVKLDLSYGDGRYVNEAQANSVTGAMIVDGQVSSADVRDTTITTAELKDDAVTSAKILDAGVTSADLRDTTVTSAKLAHGSVTAIKLDQMGASAGQVLKWTGTWWQPANDSTGAGDNAWVRGTPDSVLYTVRKLGIARGGSDNMLHGTQRTTHVNLGVACTTGTSGQNFDYITVAGGYHNKATQTGSTIGGGWENVVSNQYSVVCGGANNTVSGDAATVGGGSQNTASGGGSVVVGGSGCRATNTRAVAGGMDCVASGEYAAVALGRADTAAGQSSFAANYNSNADHFYSAAFNGQTTTADNQTRVGALSKASGTFTIDHPLDPSGTILNHYFIEGPEMLNIYRGSVVLNAAGRAEVRLPDYFDALNQNPQVVLTGIGSSDVYLVEEVSGNRFAVGGRPGTKVNWIATGERKDISAEATRRMMPVEQPKTGGLAGRMLDDEFLSGCMDQLVREGKAQGIDFRTAAGRQRYEDMKRMQAEHEK</sequence>
<proteinExistence type="predicted"/>
<feature type="signal peptide" evidence="1">
    <location>
        <begin position="1"/>
        <end position="17"/>
    </location>
</feature>
<gene>
    <name evidence="2" type="ORF">FJY68_08450</name>
</gene>